<name>A0A9W9YYH9_9CNID</name>
<dbReference type="GO" id="GO:0000139">
    <property type="term" value="C:Golgi membrane"/>
    <property type="evidence" value="ECO:0007669"/>
    <property type="project" value="InterPro"/>
</dbReference>
<dbReference type="AlphaFoldDB" id="A0A9W9YYH9"/>
<keyword evidence="4 7" id="KW-0812">Transmembrane</keyword>
<feature type="transmembrane region" description="Helical" evidence="7">
    <location>
        <begin position="76"/>
        <end position="93"/>
    </location>
</feature>
<comment type="subcellular location">
    <subcellularLocation>
        <location evidence="1">Membrane</location>
        <topology evidence="1">Multi-pass membrane protein</topology>
    </subcellularLocation>
</comment>
<proteinExistence type="inferred from homology"/>
<feature type="transmembrane region" description="Helical" evidence="7">
    <location>
        <begin position="45"/>
        <end position="69"/>
    </location>
</feature>
<accession>A0A9W9YYH9</accession>
<protein>
    <recommendedName>
        <fullName evidence="10">UDP-galactose transporter</fullName>
    </recommendedName>
</protein>
<keyword evidence="9" id="KW-1185">Reference proteome</keyword>
<keyword evidence="6 7" id="KW-0472">Membrane</keyword>
<evidence type="ECO:0000256" key="5">
    <source>
        <dbReference type="ARBA" id="ARBA00022989"/>
    </source>
</evidence>
<dbReference type="SUPFAM" id="SSF103481">
    <property type="entry name" value="Multidrug resistance efflux transporter EmrE"/>
    <property type="match status" value="1"/>
</dbReference>
<keyword evidence="3" id="KW-0813">Transport</keyword>
<dbReference type="InterPro" id="IPR037185">
    <property type="entry name" value="EmrE-like"/>
</dbReference>
<evidence type="ECO:0000256" key="3">
    <source>
        <dbReference type="ARBA" id="ARBA00022597"/>
    </source>
</evidence>
<sequence length="175" mass="19431">MMAKKSSKEDNGWCNLKYVSLFTLTIQNASLILTIRYSRTLPGDMYIATTAVTYQLKILTTALFSVFMLNKTLVKLQWFSLVLLFVGVSVVQIQPTNGPSSAQAKENQSIATVQQEKVAQSPLLGFVAVILSSLCSGFAGVYFEKILKGSQTSVLDAKHSTGHLWNSYRPDWYAY</sequence>
<dbReference type="EMBL" id="MU826875">
    <property type="protein sequence ID" value="KAJ7370029.1"/>
    <property type="molecule type" value="Genomic_DNA"/>
</dbReference>
<organism evidence="8 9">
    <name type="scientific">Desmophyllum pertusum</name>
    <dbReference type="NCBI Taxonomy" id="174260"/>
    <lineage>
        <taxon>Eukaryota</taxon>
        <taxon>Metazoa</taxon>
        <taxon>Cnidaria</taxon>
        <taxon>Anthozoa</taxon>
        <taxon>Hexacorallia</taxon>
        <taxon>Scleractinia</taxon>
        <taxon>Caryophylliina</taxon>
        <taxon>Caryophylliidae</taxon>
        <taxon>Desmophyllum</taxon>
    </lineage>
</organism>
<keyword evidence="3" id="KW-0762">Sugar transport</keyword>
<dbReference type="Pfam" id="PF04142">
    <property type="entry name" value="Nuc_sug_transp"/>
    <property type="match status" value="1"/>
</dbReference>
<dbReference type="NCBIfam" id="TIGR00803">
    <property type="entry name" value="nst"/>
    <property type="match status" value="1"/>
</dbReference>
<feature type="transmembrane region" description="Helical" evidence="7">
    <location>
        <begin position="123"/>
        <end position="143"/>
    </location>
</feature>
<evidence type="ECO:0000313" key="9">
    <source>
        <dbReference type="Proteomes" id="UP001163046"/>
    </source>
</evidence>
<evidence type="ECO:0000256" key="4">
    <source>
        <dbReference type="ARBA" id="ARBA00022692"/>
    </source>
</evidence>
<dbReference type="OrthoDB" id="408493at2759"/>
<dbReference type="InterPro" id="IPR007271">
    <property type="entry name" value="Nuc_sug_transpt"/>
</dbReference>
<evidence type="ECO:0000313" key="8">
    <source>
        <dbReference type="EMBL" id="KAJ7370029.1"/>
    </source>
</evidence>
<evidence type="ECO:0000256" key="1">
    <source>
        <dbReference type="ARBA" id="ARBA00004141"/>
    </source>
</evidence>
<dbReference type="GO" id="GO:0015165">
    <property type="term" value="F:pyrimidine nucleotide-sugar transmembrane transporter activity"/>
    <property type="evidence" value="ECO:0007669"/>
    <property type="project" value="InterPro"/>
</dbReference>
<evidence type="ECO:0000256" key="6">
    <source>
        <dbReference type="ARBA" id="ARBA00023136"/>
    </source>
</evidence>
<evidence type="ECO:0008006" key="10">
    <source>
        <dbReference type="Google" id="ProtNLM"/>
    </source>
</evidence>
<keyword evidence="5 7" id="KW-1133">Transmembrane helix</keyword>
<evidence type="ECO:0000256" key="7">
    <source>
        <dbReference type="SAM" id="Phobius"/>
    </source>
</evidence>
<reference evidence="8" key="1">
    <citation type="submission" date="2023-01" db="EMBL/GenBank/DDBJ databases">
        <title>Genome assembly of the deep-sea coral Lophelia pertusa.</title>
        <authorList>
            <person name="Herrera S."/>
            <person name="Cordes E."/>
        </authorList>
    </citation>
    <scope>NUCLEOTIDE SEQUENCE</scope>
    <source>
        <strain evidence="8">USNM1676648</strain>
        <tissue evidence="8">Polyp</tissue>
    </source>
</reference>
<dbReference type="PANTHER" id="PTHR10231">
    <property type="entry name" value="NUCLEOTIDE-SUGAR TRANSMEMBRANE TRANSPORTER"/>
    <property type="match status" value="1"/>
</dbReference>
<evidence type="ECO:0000256" key="2">
    <source>
        <dbReference type="ARBA" id="ARBA00009976"/>
    </source>
</evidence>
<gene>
    <name evidence="8" type="ORF">OS493_034762</name>
</gene>
<comment type="similarity">
    <text evidence="2">Belongs to the nucleotide-sugar transporter family. SLC35A subfamily.</text>
</comment>
<comment type="caution">
    <text evidence="8">The sequence shown here is derived from an EMBL/GenBank/DDBJ whole genome shotgun (WGS) entry which is preliminary data.</text>
</comment>
<dbReference type="Proteomes" id="UP001163046">
    <property type="component" value="Unassembled WGS sequence"/>
</dbReference>
<feature type="transmembrane region" description="Helical" evidence="7">
    <location>
        <begin position="21"/>
        <end position="39"/>
    </location>
</feature>